<evidence type="ECO:0008006" key="4">
    <source>
        <dbReference type="Google" id="ProtNLM"/>
    </source>
</evidence>
<evidence type="ECO:0000313" key="2">
    <source>
        <dbReference type="EMBL" id="OUR99505.1"/>
    </source>
</evidence>
<feature type="signal peptide" evidence="1">
    <location>
        <begin position="1"/>
        <end position="22"/>
    </location>
</feature>
<sequence length="214" mass="24107">MQKLNSFFLTIVLLLVSGCAHKPTDKFTQMVKIDKCEESIEALPDTMGYRVVDKARETSTSLVNYLLVGTSYTGEFLIQYGGGIIIGMAICTPILIAESRSYGRGDISVRCFGDIVSELFPKPGNRFNFSKEFYKKSKWMRCPNLNPISKRVRSVASCFSKRGDIVNLKKAEQQLNSLVSKQALMKCVSKSERKLIRSDLIKVKENLESKELLN</sequence>
<protein>
    <recommendedName>
        <fullName evidence="4">Lipoprotein</fullName>
    </recommendedName>
</protein>
<feature type="chain" id="PRO_5012689553" description="Lipoprotein" evidence="1">
    <location>
        <begin position="23"/>
        <end position="214"/>
    </location>
</feature>
<evidence type="ECO:0000256" key="1">
    <source>
        <dbReference type="SAM" id="SignalP"/>
    </source>
</evidence>
<reference evidence="3" key="1">
    <citation type="journal article" date="2017" name="Proc. Natl. Acad. Sci. U.S.A.">
        <title>Simulation of Deepwater Horizon oil plume reveals substrate specialization within a complex community of hydrocarbon-degraders.</title>
        <authorList>
            <person name="Hu P."/>
            <person name="Dubinsky E.A."/>
            <person name="Probst A.J."/>
            <person name="Wang J."/>
            <person name="Sieber C.M.K."/>
            <person name="Tom L.M."/>
            <person name="Gardinali P."/>
            <person name="Banfield J.F."/>
            <person name="Atlas R.M."/>
            <person name="Andersen G.L."/>
        </authorList>
    </citation>
    <scope>NUCLEOTIDE SEQUENCE [LARGE SCALE GENOMIC DNA]</scope>
</reference>
<accession>A0A1Y5FH30</accession>
<proteinExistence type="predicted"/>
<keyword evidence="1" id="KW-0732">Signal</keyword>
<organism evidence="2 3">
    <name type="scientific">Halobacteriovorax marinus</name>
    <dbReference type="NCBI Taxonomy" id="97084"/>
    <lineage>
        <taxon>Bacteria</taxon>
        <taxon>Pseudomonadati</taxon>
        <taxon>Bdellovibrionota</taxon>
        <taxon>Bacteriovoracia</taxon>
        <taxon>Bacteriovoracales</taxon>
        <taxon>Halobacteriovoraceae</taxon>
        <taxon>Halobacteriovorax</taxon>
    </lineage>
</organism>
<evidence type="ECO:0000313" key="3">
    <source>
        <dbReference type="Proteomes" id="UP000196531"/>
    </source>
</evidence>
<dbReference type="EMBL" id="MAAO01000002">
    <property type="protein sequence ID" value="OUR99505.1"/>
    <property type="molecule type" value="Genomic_DNA"/>
</dbReference>
<comment type="caution">
    <text evidence="2">The sequence shown here is derived from an EMBL/GenBank/DDBJ whole genome shotgun (WGS) entry which is preliminary data.</text>
</comment>
<dbReference type="AlphaFoldDB" id="A0A1Y5FH30"/>
<name>A0A1Y5FH30_9BACT</name>
<dbReference type="Proteomes" id="UP000196531">
    <property type="component" value="Unassembled WGS sequence"/>
</dbReference>
<dbReference type="PROSITE" id="PS51257">
    <property type="entry name" value="PROKAR_LIPOPROTEIN"/>
    <property type="match status" value="1"/>
</dbReference>
<gene>
    <name evidence="2" type="ORF">A9Q84_00360</name>
</gene>